<gene>
    <name evidence="9" type="ORF">LMG7974_01194</name>
</gene>
<dbReference type="PANTHER" id="PTHR37821">
    <property type="entry name" value="AMINO ACID TRANSPORTER YUIF-RELATED"/>
    <property type="match status" value="1"/>
</dbReference>
<organism evidence="9 10">
    <name type="scientific">Campylobacter majalis</name>
    <dbReference type="NCBI Taxonomy" id="2790656"/>
    <lineage>
        <taxon>Bacteria</taxon>
        <taxon>Pseudomonadati</taxon>
        <taxon>Campylobacterota</taxon>
        <taxon>Epsilonproteobacteria</taxon>
        <taxon>Campylobacterales</taxon>
        <taxon>Campylobacteraceae</taxon>
        <taxon>Campylobacter</taxon>
    </lineage>
</organism>
<feature type="transmembrane region" description="Helical" evidence="6">
    <location>
        <begin position="322"/>
        <end position="340"/>
    </location>
</feature>
<sequence length="430" mass="45128">MLTNPVVLSIVLMTILCLLRFNILLSILISALFAGLLSGHGLVETTGILVAGMKGNLETALSYILLGALAVAISRTNLTAILINAISKILSKKSTYLVLAIAAIASLSQNLIPVHIAFIPVLIPPLLPLFNKIKLDRRAVACALTFGLKAPYLSMGVGFGLLFFNIIKDQMKNNGLIVSISDIQKVMWIGGVSMLVGLILAILAYKKDRVYNTQEVTVATNNENLHMTRKEWAVLAGAFIAFGVQIYTSNMPLGALSGLIAMIAFKGIEYNKVNDVMSDGLAMMAFIAFILLVAAGFGAVLRESGGISELVSFASLISGNKLGGILIMLIVGLLITMGIGSSFGTIPVIAAIYVPFCSSLNLSVSATILLIGVAAALGDAGSPASDSTLAPTAGLNMDGGHNHIYDTCVPTFLFFNIPLIIGGTIGAMLL</sequence>
<feature type="domain" description="Na+/H+ antiporter NhaC-like C-terminal" evidence="7">
    <location>
        <begin position="144"/>
        <end position="422"/>
    </location>
</feature>
<keyword evidence="5 6" id="KW-0472">Membrane</keyword>
<evidence type="ECO:0000256" key="4">
    <source>
        <dbReference type="ARBA" id="ARBA00022989"/>
    </source>
</evidence>
<evidence type="ECO:0000256" key="2">
    <source>
        <dbReference type="ARBA" id="ARBA00022475"/>
    </source>
</evidence>
<feature type="transmembrane region" description="Helical" evidence="6">
    <location>
        <begin position="412"/>
        <end position="429"/>
    </location>
</feature>
<evidence type="ECO:0000256" key="5">
    <source>
        <dbReference type="ARBA" id="ARBA00023136"/>
    </source>
</evidence>
<dbReference type="Proteomes" id="UP000789803">
    <property type="component" value="Unassembled WGS sequence"/>
</dbReference>
<feature type="transmembrane region" description="Helical" evidence="6">
    <location>
        <begin position="60"/>
        <end position="83"/>
    </location>
</feature>
<dbReference type="Pfam" id="PF13726">
    <property type="entry name" value="Na_H_antiport_2"/>
    <property type="match status" value="1"/>
</dbReference>
<evidence type="ECO:0000313" key="9">
    <source>
        <dbReference type="EMBL" id="CAD7288884.1"/>
    </source>
</evidence>
<feature type="transmembrane region" description="Helical" evidence="6">
    <location>
        <begin position="186"/>
        <end position="205"/>
    </location>
</feature>
<feature type="transmembrane region" description="Helical" evidence="6">
    <location>
        <begin position="281"/>
        <end position="302"/>
    </location>
</feature>
<evidence type="ECO:0000313" key="10">
    <source>
        <dbReference type="Proteomes" id="UP000789803"/>
    </source>
</evidence>
<evidence type="ECO:0000259" key="7">
    <source>
        <dbReference type="Pfam" id="PF03553"/>
    </source>
</evidence>
<dbReference type="InterPro" id="IPR052576">
    <property type="entry name" value="AA_Transporter-Related"/>
</dbReference>
<evidence type="ECO:0000256" key="1">
    <source>
        <dbReference type="ARBA" id="ARBA00004651"/>
    </source>
</evidence>
<evidence type="ECO:0000259" key="8">
    <source>
        <dbReference type="Pfam" id="PF13726"/>
    </source>
</evidence>
<feature type="transmembrane region" description="Helical" evidence="6">
    <location>
        <begin position="95"/>
        <end position="123"/>
    </location>
</feature>
<feature type="transmembrane region" description="Helical" evidence="6">
    <location>
        <begin position="232"/>
        <end position="260"/>
    </location>
</feature>
<feature type="domain" description="Putative Na+/H+ antiporter N-terminal" evidence="8">
    <location>
        <begin position="4"/>
        <end position="89"/>
    </location>
</feature>
<proteinExistence type="predicted"/>
<protein>
    <recommendedName>
        <fullName evidence="11">Sodium:proton antiporter</fullName>
    </recommendedName>
</protein>
<feature type="transmembrane region" description="Helical" evidence="6">
    <location>
        <begin position="143"/>
        <end position="166"/>
    </location>
</feature>
<dbReference type="PANTHER" id="PTHR37821:SF1">
    <property type="entry name" value="AMINO ACID TRANSPORTER YUIF-RELATED"/>
    <property type="match status" value="1"/>
</dbReference>
<name>A0ABN7KAK6_9BACT</name>
<keyword evidence="3 6" id="KW-0812">Transmembrane</keyword>
<dbReference type="InterPro" id="IPR018461">
    <property type="entry name" value="Na/H_Antiport_NhaC-like_C"/>
</dbReference>
<evidence type="ECO:0000256" key="6">
    <source>
        <dbReference type="SAM" id="Phobius"/>
    </source>
</evidence>
<comment type="subcellular location">
    <subcellularLocation>
        <location evidence="1">Cell membrane</location>
        <topology evidence="1">Multi-pass membrane protein</topology>
    </subcellularLocation>
</comment>
<dbReference type="EMBL" id="CAJHOF010000010">
    <property type="protein sequence ID" value="CAD7288884.1"/>
    <property type="molecule type" value="Genomic_DNA"/>
</dbReference>
<feature type="transmembrane region" description="Helical" evidence="6">
    <location>
        <begin position="352"/>
        <end position="377"/>
    </location>
</feature>
<evidence type="ECO:0000256" key="3">
    <source>
        <dbReference type="ARBA" id="ARBA00022692"/>
    </source>
</evidence>
<keyword evidence="2" id="KW-1003">Cell membrane</keyword>
<evidence type="ECO:0008006" key="11">
    <source>
        <dbReference type="Google" id="ProtNLM"/>
    </source>
</evidence>
<dbReference type="Pfam" id="PF03553">
    <property type="entry name" value="Na_H_antiporter"/>
    <property type="match status" value="1"/>
</dbReference>
<accession>A0ABN7KAK6</accession>
<feature type="transmembrane region" description="Helical" evidence="6">
    <location>
        <begin position="7"/>
        <end position="40"/>
    </location>
</feature>
<keyword evidence="4 6" id="KW-1133">Transmembrane helix</keyword>
<reference evidence="9 10" key="1">
    <citation type="submission" date="2020-11" db="EMBL/GenBank/DDBJ databases">
        <authorList>
            <person name="Peeters C."/>
        </authorList>
    </citation>
    <scope>NUCLEOTIDE SEQUENCE [LARGE SCALE GENOMIC DNA]</scope>
    <source>
        <strain evidence="9 10">LMG 7974</strain>
    </source>
</reference>
<comment type="caution">
    <text evidence="9">The sequence shown here is derived from an EMBL/GenBank/DDBJ whole genome shotgun (WGS) entry which is preliminary data.</text>
</comment>
<keyword evidence="10" id="KW-1185">Reference proteome</keyword>
<dbReference type="InterPro" id="IPR032813">
    <property type="entry name" value="Na_H_antiport_N"/>
</dbReference>